<reference evidence="2 3" key="1">
    <citation type="submission" date="2017-10" db="EMBL/GenBank/DDBJ databases">
        <title>Comparative genomics in systemic dimorphic fungi from Ajellomycetaceae.</title>
        <authorList>
            <person name="Munoz J.F."/>
            <person name="Mcewen J.G."/>
            <person name="Clay O.K."/>
            <person name="Cuomo C.A."/>
        </authorList>
    </citation>
    <scope>NUCLEOTIDE SEQUENCE [LARGE SCALE GENOMIC DNA]</scope>
    <source>
        <strain evidence="2 3">UAMH130</strain>
    </source>
</reference>
<evidence type="ECO:0000256" key="1">
    <source>
        <dbReference type="SAM" id="MobiDB-lite"/>
    </source>
</evidence>
<dbReference type="AlphaFoldDB" id="A0A2B7XKJ2"/>
<organism evidence="2 3">
    <name type="scientific">Blastomyces parvus</name>
    <dbReference type="NCBI Taxonomy" id="2060905"/>
    <lineage>
        <taxon>Eukaryota</taxon>
        <taxon>Fungi</taxon>
        <taxon>Dikarya</taxon>
        <taxon>Ascomycota</taxon>
        <taxon>Pezizomycotina</taxon>
        <taxon>Eurotiomycetes</taxon>
        <taxon>Eurotiomycetidae</taxon>
        <taxon>Onygenales</taxon>
        <taxon>Ajellomycetaceae</taxon>
        <taxon>Blastomyces</taxon>
    </lineage>
</organism>
<feature type="region of interest" description="Disordered" evidence="1">
    <location>
        <begin position="148"/>
        <end position="176"/>
    </location>
</feature>
<protein>
    <submittedName>
        <fullName evidence="2">Uncharacterized protein</fullName>
    </submittedName>
</protein>
<dbReference type="EMBL" id="PDNC01000006">
    <property type="protein sequence ID" value="PGH09172.1"/>
    <property type="molecule type" value="Genomic_DNA"/>
</dbReference>
<evidence type="ECO:0000313" key="3">
    <source>
        <dbReference type="Proteomes" id="UP000224080"/>
    </source>
</evidence>
<feature type="region of interest" description="Disordered" evidence="1">
    <location>
        <begin position="70"/>
        <end position="92"/>
    </location>
</feature>
<feature type="compositionally biased region" description="Polar residues" evidence="1">
    <location>
        <begin position="33"/>
        <end position="46"/>
    </location>
</feature>
<comment type="caution">
    <text evidence="2">The sequence shown here is derived from an EMBL/GenBank/DDBJ whole genome shotgun (WGS) entry which is preliminary data.</text>
</comment>
<sequence length="176" mass="19756">MLREIASLHTPWRFFFGPKNHIDARLTPFTKDLQNLSNQSPTSRRTMNNRRPGDAWAETHAFVSGQSINHQQDPALSPDPQAPDDSDEAEAQAALPHWLPHPFPDQTFSLPYHKLPLTSPVITSFTSSLTHGLLQLREAWDGNGWMDSLPSSGASSKPVKGRVSRKERLQLQIHAH</sequence>
<gene>
    <name evidence="2" type="ORF">GX51_00926</name>
</gene>
<accession>A0A2B7XKJ2</accession>
<evidence type="ECO:0000313" key="2">
    <source>
        <dbReference type="EMBL" id="PGH09172.1"/>
    </source>
</evidence>
<name>A0A2B7XKJ2_9EURO</name>
<feature type="region of interest" description="Disordered" evidence="1">
    <location>
        <begin position="33"/>
        <end position="52"/>
    </location>
</feature>
<dbReference type="Proteomes" id="UP000224080">
    <property type="component" value="Unassembled WGS sequence"/>
</dbReference>
<proteinExistence type="predicted"/>
<keyword evidence="3" id="KW-1185">Reference proteome</keyword>